<dbReference type="EMBL" id="CYKH01000275">
    <property type="protein sequence ID" value="CUF25233.1"/>
    <property type="molecule type" value="Genomic_DNA"/>
</dbReference>
<sequence>MPSEAQYYWEILFDLLESWKPRPREFFETVEERQRKLTVRIPKALKQYRNEVDAMAEVSSTDRRQKASAQARGVLGEAIVSRLLSSQRELLRIQDLESNKHIKLAKEKLEVVVEECFPLLSLLQQDHNERSDDGRHQSNAEGVQCASSSDPILPAMRGNLHLRILELHDVLTLLRGLEDSDDNNGNEVSLRNIIHCVERFVGFADNIGAKCGVLVCPPAVGGHQAEFAANDVSVVSDDISKKSAAIAATSTLDDQGYCTVM</sequence>
<feature type="region of interest" description="Disordered" evidence="1">
    <location>
        <begin position="128"/>
        <end position="147"/>
    </location>
</feature>
<gene>
    <name evidence="2" type="ORF">BSAL_60680</name>
</gene>
<protein>
    <submittedName>
        <fullName evidence="2">Uncharacterized protein</fullName>
    </submittedName>
</protein>
<organism evidence="2 3">
    <name type="scientific">Bodo saltans</name>
    <name type="common">Flagellated protozoan</name>
    <dbReference type="NCBI Taxonomy" id="75058"/>
    <lineage>
        <taxon>Eukaryota</taxon>
        <taxon>Discoba</taxon>
        <taxon>Euglenozoa</taxon>
        <taxon>Kinetoplastea</taxon>
        <taxon>Metakinetoplastina</taxon>
        <taxon>Eubodonida</taxon>
        <taxon>Bodonidae</taxon>
        <taxon>Bodo</taxon>
    </lineage>
</organism>
<keyword evidence="3" id="KW-1185">Reference proteome</keyword>
<name>A0A0S4IQK0_BODSA</name>
<proteinExistence type="predicted"/>
<dbReference type="VEuPathDB" id="TriTrypDB:BSAL_60680"/>
<reference evidence="3" key="1">
    <citation type="submission" date="2015-09" db="EMBL/GenBank/DDBJ databases">
        <authorList>
            <consortium name="Pathogen Informatics"/>
        </authorList>
    </citation>
    <scope>NUCLEOTIDE SEQUENCE [LARGE SCALE GENOMIC DNA]</scope>
    <source>
        <strain evidence="3">Lake Konstanz</strain>
    </source>
</reference>
<evidence type="ECO:0000256" key="1">
    <source>
        <dbReference type="SAM" id="MobiDB-lite"/>
    </source>
</evidence>
<evidence type="ECO:0000313" key="3">
    <source>
        <dbReference type="Proteomes" id="UP000051952"/>
    </source>
</evidence>
<dbReference type="Proteomes" id="UP000051952">
    <property type="component" value="Unassembled WGS sequence"/>
</dbReference>
<accession>A0A0S4IQK0</accession>
<dbReference type="AlphaFoldDB" id="A0A0S4IQK0"/>
<evidence type="ECO:0000313" key="2">
    <source>
        <dbReference type="EMBL" id="CUF25233.1"/>
    </source>
</evidence>
<feature type="compositionally biased region" description="Basic and acidic residues" evidence="1">
    <location>
        <begin position="128"/>
        <end position="138"/>
    </location>
</feature>